<evidence type="ECO:0000256" key="4">
    <source>
        <dbReference type="ARBA" id="ARBA00023186"/>
    </source>
</evidence>
<evidence type="ECO:0000256" key="1">
    <source>
        <dbReference type="ARBA" id="ARBA00004514"/>
    </source>
</evidence>
<evidence type="ECO:0000256" key="3">
    <source>
        <dbReference type="ARBA" id="ARBA00022795"/>
    </source>
</evidence>
<keyword evidence="2" id="KW-0963">Cytoplasm</keyword>
<dbReference type="Proteomes" id="UP000281098">
    <property type="component" value="Unassembled WGS sequence"/>
</dbReference>
<keyword evidence="7" id="KW-0282">Flagellum</keyword>
<dbReference type="Proteomes" id="UP000068603">
    <property type="component" value="Unassembled WGS sequence"/>
</dbReference>
<proteinExistence type="predicted"/>
<evidence type="ECO:0000256" key="5">
    <source>
        <dbReference type="ARBA" id="ARBA00093797"/>
    </source>
</evidence>
<comment type="subcellular location">
    <subcellularLocation>
        <location evidence="1">Cytoplasm</location>
        <location evidence="1">Cytosol</location>
    </subcellularLocation>
</comment>
<dbReference type="GO" id="GO:0044781">
    <property type="term" value="P:bacterial-type flagellum organization"/>
    <property type="evidence" value="ECO:0007669"/>
    <property type="project" value="UniProtKB-KW"/>
</dbReference>
<comment type="caution">
    <text evidence="7">The sequence shown here is derived from an EMBL/GenBank/DDBJ whole genome shotgun (WGS) entry which is preliminary data.</text>
</comment>
<evidence type="ECO:0000313" key="9">
    <source>
        <dbReference type="Proteomes" id="UP000068603"/>
    </source>
</evidence>
<evidence type="ECO:0000313" key="8">
    <source>
        <dbReference type="EMBL" id="RQY91052.1"/>
    </source>
</evidence>
<keyword evidence="7" id="KW-0966">Cell projection</keyword>
<evidence type="ECO:0000313" key="10">
    <source>
        <dbReference type="Proteomes" id="UP000281098"/>
    </source>
</evidence>
<dbReference type="GeneID" id="93052168"/>
<reference evidence="8 10" key="2">
    <citation type="submission" date="2018-08" db="EMBL/GenBank/DDBJ databases">
        <title>Comparative analysis of Burkholderia isolates from Puerto Rico.</title>
        <authorList>
            <person name="Hall C."/>
            <person name="Sahl J."/>
            <person name="Wagner D."/>
        </authorList>
    </citation>
    <scope>NUCLEOTIDE SEQUENCE [LARGE SCALE GENOMIC DNA]</scope>
    <source>
        <strain evidence="8 10">Bp8966</strain>
    </source>
</reference>
<keyword evidence="4" id="KW-0143">Chaperone</keyword>
<dbReference type="EMBL" id="VZOK01000064">
    <property type="protein sequence ID" value="KAB0633633.1"/>
    <property type="molecule type" value="Genomic_DNA"/>
</dbReference>
<organism evidence="7">
    <name type="scientific">Burkholderia stagnalis</name>
    <dbReference type="NCBI Taxonomy" id="1503054"/>
    <lineage>
        <taxon>Bacteria</taxon>
        <taxon>Pseudomonadati</taxon>
        <taxon>Pseudomonadota</taxon>
        <taxon>Betaproteobacteria</taxon>
        <taxon>Burkholderiales</taxon>
        <taxon>Burkholderiaceae</taxon>
        <taxon>Burkholderia</taxon>
        <taxon>Burkholderia cepacia complex</taxon>
    </lineage>
</organism>
<reference evidence="6 11" key="3">
    <citation type="submission" date="2019-09" db="EMBL/GenBank/DDBJ databases">
        <title>Draft genome sequences of 48 bacterial type strains from the CCUG.</title>
        <authorList>
            <person name="Tunovic T."/>
            <person name="Pineiro-Iglesias B."/>
            <person name="Unosson C."/>
            <person name="Inganas E."/>
            <person name="Ohlen M."/>
            <person name="Cardew S."/>
            <person name="Jensie-Markopoulos S."/>
            <person name="Salva-Serra F."/>
            <person name="Jaen-Luchoro D."/>
            <person name="Karlsson R."/>
            <person name="Svensson-Stadler L."/>
            <person name="Chun J."/>
            <person name="Moore E."/>
        </authorList>
    </citation>
    <scope>NUCLEOTIDE SEQUENCE [LARGE SCALE GENOMIC DNA]</scope>
    <source>
        <strain evidence="6 11">CCUG 65686</strain>
    </source>
</reference>
<dbReference type="EMBL" id="QTPM01000020">
    <property type="protein sequence ID" value="RQY91052.1"/>
    <property type="molecule type" value="Genomic_DNA"/>
</dbReference>
<accession>A0A124UVB6</accession>
<dbReference type="RefSeq" id="WP_059563709.1">
    <property type="nucleotide sequence ID" value="NZ_CABVPM010000171.1"/>
</dbReference>
<protein>
    <recommendedName>
        <fullName evidence="5">Flagellar protein FliT</fullName>
    </recommendedName>
</protein>
<keyword evidence="7" id="KW-0969">Cilium</keyword>
<evidence type="ECO:0000256" key="2">
    <source>
        <dbReference type="ARBA" id="ARBA00022490"/>
    </source>
</evidence>
<dbReference type="STRING" id="1503054.WT74_16130"/>
<sequence>MNRKDEYFARYEAIADVSDQMLRAARGADWSALSALQEVYLQLVDGLKDAGVGVALDEAELGRKLELIRRILADDAAIRDLASPEIARLSALFETRRSTKVLTDLYRARGG</sequence>
<dbReference type="Pfam" id="PF05400">
    <property type="entry name" value="FliT"/>
    <property type="match status" value="1"/>
</dbReference>
<evidence type="ECO:0000313" key="7">
    <source>
        <dbReference type="EMBL" id="KWA64984.1"/>
    </source>
</evidence>
<reference evidence="7 9" key="1">
    <citation type="submission" date="2015-11" db="EMBL/GenBank/DDBJ databases">
        <title>Expanding the genomic diversity of Burkholderia species for the development of highly accurate diagnostics.</title>
        <authorList>
            <person name="Sahl J."/>
            <person name="Keim P."/>
            <person name="Wagner D."/>
        </authorList>
    </citation>
    <scope>NUCLEOTIDE SEQUENCE [LARGE SCALE GENOMIC DNA]</scope>
    <source>
        <strain evidence="7 9">MSMB1960WGS</strain>
    </source>
</reference>
<dbReference type="AlphaFoldDB" id="A0A124UVB6"/>
<gene>
    <name evidence="8" type="ORF">DF017_17345</name>
    <name evidence="6" type="ORF">F7R25_29380</name>
    <name evidence="7" type="ORF">WT44_10465</name>
</gene>
<evidence type="ECO:0000313" key="6">
    <source>
        <dbReference type="EMBL" id="KAB0633633.1"/>
    </source>
</evidence>
<name>A0A124UVB6_9BURK</name>
<keyword evidence="3" id="KW-1005">Bacterial flagellum biogenesis</keyword>
<dbReference type="EMBL" id="LPHB01000031">
    <property type="protein sequence ID" value="KWA64984.1"/>
    <property type="molecule type" value="Genomic_DNA"/>
</dbReference>
<dbReference type="Proteomes" id="UP000473470">
    <property type="component" value="Unassembled WGS sequence"/>
</dbReference>
<dbReference type="Gene3D" id="1.20.58.380">
    <property type="entry name" value="Flagellar protein flit"/>
    <property type="match status" value="1"/>
</dbReference>
<dbReference type="InterPro" id="IPR008622">
    <property type="entry name" value="FliT"/>
</dbReference>
<keyword evidence="10" id="KW-1185">Reference proteome</keyword>
<evidence type="ECO:0000313" key="11">
    <source>
        <dbReference type="Proteomes" id="UP000473470"/>
    </source>
</evidence>
<dbReference type="KEGG" id="bstg:WT74_16130"/>